<dbReference type="EMBL" id="CAMXCT010001663">
    <property type="protein sequence ID" value="CAI3992023.1"/>
    <property type="molecule type" value="Genomic_DNA"/>
</dbReference>
<keyword evidence="6" id="KW-1185">Reference proteome</keyword>
<proteinExistence type="predicted"/>
<feature type="compositionally biased region" description="Basic and acidic residues" evidence="1">
    <location>
        <begin position="96"/>
        <end position="106"/>
    </location>
</feature>
<keyword evidence="5" id="KW-0547">Nucleotide-binding</keyword>
<organism evidence="3">
    <name type="scientific">Cladocopium goreaui</name>
    <dbReference type="NCBI Taxonomy" id="2562237"/>
    <lineage>
        <taxon>Eukaryota</taxon>
        <taxon>Sar</taxon>
        <taxon>Alveolata</taxon>
        <taxon>Dinophyceae</taxon>
        <taxon>Suessiales</taxon>
        <taxon>Symbiodiniaceae</taxon>
        <taxon>Cladocopium</taxon>
    </lineage>
</organism>
<reference evidence="4" key="2">
    <citation type="submission" date="2024-04" db="EMBL/GenBank/DDBJ databases">
        <authorList>
            <person name="Chen Y."/>
            <person name="Shah S."/>
            <person name="Dougan E. K."/>
            <person name="Thang M."/>
            <person name="Chan C."/>
        </authorList>
    </citation>
    <scope>NUCLEOTIDE SEQUENCE [LARGE SCALE GENOMIC DNA]</scope>
</reference>
<dbReference type="EMBL" id="CAMXCT010005295">
    <property type="protein sequence ID" value="CAI4011952.1"/>
    <property type="molecule type" value="Genomic_DNA"/>
</dbReference>
<sequence>MASCQQLNDALRVAELARAIYRDLGNAEGLTDAERFAGVVKEALQEVAQHAAGTSNGYPSGAASRGSGPVGAAGNSNAHGLETRGAPRKLGFSMDAGRRDNGRPDDGSLITGQRRQAGPVDPTPLYNRKAFPWTPQQATPKAPQKAGRWFVG</sequence>
<keyword evidence="5" id="KW-0378">Hydrolase</keyword>
<evidence type="ECO:0000256" key="1">
    <source>
        <dbReference type="SAM" id="MobiDB-lite"/>
    </source>
</evidence>
<gene>
    <name evidence="2" type="ORF">C1SCF055_LOCUS18881</name>
    <name evidence="3" type="ORF">C1SCF055_LOCUS37066</name>
</gene>
<evidence type="ECO:0000313" key="2">
    <source>
        <dbReference type="EMBL" id="CAI3992023.1"/>
    </source>
</evidence>
<evidence type="ECO:0000313" key="5">
    <source>
        <dbReference type="EMBL" id="CAL4779335.1"/>
    </source>
</evidence>
<dbReference type="AlphaFoldDB" id="A0A9P1GIV4"/>
<name>A0A9P1GIV4_9DINO</name>
<feature type="region of interest" description="Disordered" evidence="1">
    <location>
        <begin position="50"/>
        <end position="152"/>
    </location>
</feature>
<dbReference type="GO" id="GO:0004386">
    <property type="term" value="F:helicase activity"/>
    <property type="evidence" value="ECO:0007669"/>
    <property type="project" value="UniProtKB-KW"/>
</dbReference>
<protein>
    <submittedName>
        <fullName evidence="5">ATP-dependent DNA helicase</fullName>
    </submittedName>
</protein>
<evidence type="ECO:0000313" key="6">
    <source>
        <dbReference type="Proteomes" id="UP001152797"/>
    </source>
</evidence>
<dbReference type="OrthoDB" id="483854at2759"/>
<accession>A0A9P1GIV4</accession>
<reference evidence="3" key="1">
    <citation type="submission" date="2022-10" db="EMBL/GenBank/DDBJ databases">
        <authorList>
            <person name="Chen Y."/>
            <person name="Dougan E. K."/>
            <person name="Chan C."/>
            <person name="Rhodes N."/>
            <person name="Thang M."/>
        </authorList>
    </citation>
    <scope>NUCLEOTIDE SEQUENCE</scope>
</reference>
<evidence type="ECO:0000313" key="4">
    <source>
        <dbReference type="EMBL" id="CAL1145398.1"/>
    </source>
</evidence>
<evidence type="ECO:0000313" key="3">
    <source>
        <dbReference type="EMBL" id="CAI4011952.1"/>
    </source>
</evidence>
<keyword evidence="5" id="KW-0067">ATP-binding</keyword>
<dbReference type="EMBL" id="CAMXCT020005295">
    <property type="protein sequence ID" value="CAL1165327.1"/>
    <property type="molecule type" value="Genomic_DNA"/>
</dbReference>
<dbReference type="EMBL" id="CAMXCT030005295">
    <property type="protein sequence ID" value="CAL4799264.1"/>
    <property type="molecule type" value="Genomic_DNA"/>
</dbReference>
<dbReference type="EMBL" id="CAMXCT020001663">
    <property type="protein sequence ID" value="CAL1145398.1"/>
    <property type="molecule type" value="Genomic_DNA"/>
</dbReference>
<dbReference type="Proteomes" id="UP001152797">
    <property type="component" value="Unassembled WGS sequence"/>
</dbReference>
<comment type="caution">
    <text evidence="3">The sequence shown here is derived from an EMBL/GenBank/DDBJ whole genome shotgun (WGS) entry which is preliminary data.</text>
</comment>
<dbReference type="EMBL" id="CAMXCT030001663">
    <property type="protein sequence ID" value="CAL4779335.1"/>
    <property type="molecule type" value="Genomic_DNA"/>
</dbReference>
<keyword evidence="5" id="KW-0347">Helicase</keyword>